<feature type="transmembrane region" description="Helical" evidence="2">
    <location>
        <begin position="303"/>
        <end position="326"/>
    </location>
</feature>
<keyword evidence="2" id="KW-0812">Transmembrane</keyword>
<dbReference type="AlphaFoldDB" id="N6ZVH3"/>
<comment type="caution">
    <text evidence="3">The sequence shown here is derived from an EMBL/GenBank/DDBJ whole genome shotgun (WGS) entry which is preliminary data.</text>
</comment>
<feature type="region of interest" description="Disordered" evidence="1">
    <location>
        <begin position="53"/>
        <end position="72"/>
    </location>
</feature>
<keyword evidence="2" id="KW-0472">Membrane</keyword>
<gene>
    <name evidence="3" type="ORF">C667_04245</name>
</gene>
<evidence type="ECO:0000256" key="1">
    <source>
        <dbReference type="SAM" id="MobiDB-lite"/>
    </source>
</evidence>
<dbReference type="Proteomes" id="UP000013047">
    <property type="component" value="Unassembled WGS sequence"/>
</dbReference>
<protein>
    <submittedName>
        <fullName evidence="3">Uncharacterized protein</fullName>
    </submittedName>
</protein>
<feature type="transmembrane region" description="Helical" evidence="2">
    <location>
        <begin position="263"/>
        <end position="282"/>
    </location>
</feature>
<feature type="transmembrane region" description="Helical" evidence="2">
    <location>
        <begin position="134"/>
        <end position="154"/>
    </location>
</feature>
<feature type="transmembrane region" description="Helical" evidence="2">
    <location>
        <begin position="191"/>
        <end position="209"/>
    </location>
</feature>
<evidence type="ECO:0000313" key="4">
    <source>
        <dbReference type="Proteomes" id="UP000013047"/>
    </source>
</evidence>
<feature type="transmembrane region" description="Helical" evidence="2">
    <location>
        <begin position="216"/>
        <end position="238"/>
    </location>
</feature>
<evidence type="ECO:0000256" key="2">
    <source>
        <dbReference type="SAM" id="Phobius"/>
    </source>
</evidence>
<reference evidence="3 4" key="1">
    <citation type="submission" date="2012-09" db="EMBL/GenBank/DDBJ databases">
        <title>Draft Genome Sequences of 6 Strains from Genus Thauera.</title>
        <authorList>
            <person name="Liu B."/>
            <person name="Shapleigh J.P."/>
            <person name="Frostegard A.H."/>
        </authorList>
    </citation>
    <scope>NUCLEOTIDE SEQUENCE [LARGE SCALE GENOMIC DNA]</scope>
    <source>
        <strain evidence="3 4">B4P</strain>
    </source>
</reference>
<evidence type="ECO:0000313" key="3">
    <source>
        <dbReference type="EMBL" id="ENO98333.1"/>
    </source>
</evidence>
<name>N6ZVH3_9RHOO</name>
<sequence length="565" mass="60551">MQANSEAVLVATGALPALILIAAALTLPVCLALLALYRRAVLRSMALASPAAGSASSHPQETPSTPATPPTAALRLEPREEGAAGARPAQARMRRSLRAAGLVQLLAGLAYALVLTTAWMQFAWQDGGFVLTRFLLVFACHAWPAVLAVGLVTAGTTRQRLSLGLAYVLPMLVLAAWALSRNPALSAFDLAGLWASTNLPPTLLLLAFLHRRIRAVGPLVLAFMLVAVIGAEAAVRLAGQSEATMRMAVGAGGALGLDGTQTFWALLLVGAAVATLLGRLVLKWLGRRHVARRSSDQLLTLEAMWLLFAVVQSVGFAFEGLAWLAAGPLAFLAWKLTTLAGFRLTGLGLGLAQGPAPGLLLLRVFALGARSERLFDAFGKRWLRIGHIDMIAGPDLATTAVEPHEFLDFVGGRLSRAFVRDEADLARRHAARALGPDPDGRHRVNEFFCHDDTWRPTMLCLARAADAVLMDLRGFSPQNEGCRYELQQLLDHVALERVVVLVGRDTDRGFLDSTLAALWQSSRADSPNRDKPGPLLRMVEERGDDTAERLVEALLEAPPRKAAVP</sequence>
<keyword evidence="4" id="KW-1185">Reference proteome</keyword>
<proteinExistence type="predicted"/>
<feature type="transmembrane region" description="Helical" evidence="2">
    <location>
        <begin position="102"/>
        <end position="122"/>
    </location>
</feature>
<dbReference type="EMBL" id="AMXF01000015">
    <property type="protein sequence ID" value="ENO98333.1"/>
    <property type="molecule type" value="Genomic_DNA"/>
</dbReference>
<feature type="transmembrane region" description="Helical" evidence="2">
    <location>
        <begin position="161"/>
        <end position="179"/>
    </location>
</feature>
<feature type="transmembrane region" description="Helical" evidence="2">
    <location>
        <begin position="14"/>
        <end position="37"/>
    </location>
</feature>
<accession>N6ZVH3</accession>
<organism evidence="3 4">
    <name type="scientific">Thauera phenylacetica B4P</name>
    <dbReference type="NCBI Taxonomy" id="1234382"/>
    <lineage>
        <taxon>Bacteria</taxon>
        <taxon>Pseudomonadati</taxon>
        <taxon>Pseudomonadota</taxon>
        <taxon>Betaproteobacteria</taxon>
        <taxon>Rhodocyclales</taxon>
        <taxon>Zoogloeaceae</taxon>
        <taxon>Thauera</taxon>
    </lineage>
</organism>
<feature type="transmembrane region" description="Helical" evidence="2">
    <location>
        <begin position="346"/>
        <end position="366"/>
    </location>
</feature>
<dbReference type="RefSeq" id="WP_004357539.1">
    <property type="nucleotide sequence ID" value="NZ_AMXF01000015.1"/>
</dbReference>
<keyword evidence="2" id="KW-1133">Transmembrane helix</keyword>